<feature type="region of interest" description="Disordered" evidence="1">
    <location>
        <begin position="148"/>
        <end position="174"/>
    </location>
</feature>
<evidence type="ECO:0000313" key="2">
    <source>
        <dbReference type="EMBL" id="VEN55451.1"/>
    </source>
</evidence>
<dbReference type="AlphaFoldDB" id="A0A653D7B8"/>
<dbReference type="EMBL" id="CAACVG010010288">
    <property type="protein sequence ID" value="VEN55451.1"/>
    <property type="molecule type" value="Genomic_DNA"/>
</dbReference>
<keyword evidence="3" id="KW-1185">Reference proteome</keyword>
<sequence length="174" mass="19384">MSAGISLDYRVAVFVTVVAQEPEYLIVIEDFMTGGNLSCEEEFYSEKSQPYSGQIANSIWNPPPRNEILDSPRYDIKPKDECKAACLVPDHAILKLLCIFSSALLRVGSVATNLNFCYSYLPPLRVIDQTLSKPIQYITCSQLAPNTPPPQGFREKDISSNQNGNQDDYGENVI</sequence>
<dbReference type="Proteomes" id="UP000410492">
    <property type="component" value="Unassembled WGS sequence"/>
</dbReference>
<name>A0A653D7B8_CALMS</name>
<accession>A0A653D7B8</accession>
<organism evidence="2 3">
    <name type="scientific">Callosobruchus maculatus</name>
    <name type="common">Southern cowpea weevil</name>
    <name type="synonym">Pulse bruchid</name>
    <dbReference type="NCBI Taxonomy" id="64391"/>
    <lineage>
        <taxon>Eukaryota</taxon>
        <taxon>Metazoa</taxon>
        <taxon>Ecdysozoa</taxon>
        <taxon>Arthropoda</taxon>
        <taxon>Hexapoda</taxon>
        <taxon>Insecta</taxon>
        <taxon>Pterygota</taxon>
        <taxon>Neoptera</taxon>
        <taxon>Endopterygota</taxon>
        <taxon>Coleoptera</taxon>
        <taxon>Polyphaga</taxon>
        <taxon>Cucujiformia</taxon>
        <taxon>Chrysomeloidea</taxon>
        <taxon>Chrysomelidae</taxon>
        <taxon>Bruchinae</taxon>
        <taxon>Bruchini</taxon>
        <taxon>Callosobruchus</taxon>
    </lineage>
</organism>
<evidence type="ECO:0000313" key="3">
    <source>
        <dbReference type="Proteomes" id="UP000410492"/>
    </source>
</evidence>
<proteinExistence type="predicted"/>
<gene>
    <name evidence="2" type="ORF">CALMAC_LOCUS14628</name>
</gene>
<evidence type="ECO:0000256" key="1">
    <source>
        <dbReference type="SAM" id="MobiDB-lite"/>
    </source>
</evidence>
<protein>
    <submittedName>
        <fullName evidence="2">Uncharacterized protein</fullName>
    </submittedName>
</protein>
<reference evidence="2 3" key="1">
    <citation type="submission" date="2019-01" db="EMBL/GenBank/DDBJ databases">
        <authorList>
            <person name="Sayadi A."/>
        </authorList>
    </citation>
    <scope>NUCLEOTIDE SEQUENCE [LARGE SCALE GENOMIC DNA]</scope>
</reference>